<name>A0A9X7N5G0_PSEDE</name>
<comment type="subcellular location">
    <subcellularLocation>
        <location evidence="1">Fimbrium</location>
    </subcellularLocation>
</comment>
<keyword evidence="8" id="KW-1185">Reference proteome</keyword>
<reference evidence="7 8" key="1">
    <citation type="submission" date="2019-09" db="EMBL/GenBank/DDBJ databases">
        <title>Prosopis cineraria nodule microbiome.</title>
        <authorList>
            <person name="Chaluvadi S.R."/>
            <person name="Ali R."/>
            <person name="Wang X."/>
        </authorList>
    </citation>
    <scope>NUCLEOTIDE SEQUENCE [LARGE SCALE GENOMIC DNA]</scope>
    <source>
        <strain evidence="7 8">BG1</strain>
    </source>
</reference>
<accession>A0A9X7N5G0</accession>
<organism evidence="7 8">
    <name type="scientific">Pseudomonas denitrificans</name>
    <dbReference type="NCBI Taxonomy" id="43306"/>
    <lineage>
        <taxon>Bacteria</taxon>
        <taxon>Pseudomonadati</taxon>
        <taxon>Pseudomonadota</taxon>
        <taxon>Gammaproteobacteria</taxon>
        <taxon>Pseudomonadales</taxon>
        <taxon>Pseudomonadaceae</taxon>
        <taxon>Halopseudomonas</taxon>
    </lineage>
</organism>
<dbReference type="InterPro" id="IPR000259">
    <property type="entry name" value="Adhesion_dom_fimbrial"/>
</dbReference>
<evidence type="ECO:0000259" key="6">
    <source>
        <dbReference type="Pfam" id="PF00419"/>
    </source>
</evidence>
<protein>
    <submittedName>
        <fullName evidence="7">Type 1 fimbrial protein</fullName>
    </submittedName>
</protein>
<dbReference type="RefSeq" id="WP_151189304.1">
    <property type="nucleotide sequence ID" value="NZ_CP043626.1"/>
</dbReference>
<evidence type="ECO:0000313" key="7">
    <source>
        <dbReference type="EMBL" id="QEY75304.1"/>
    </source>
</evidence>
<dbReference type="EMBL" id="CP043626">
    <property type="protein sequence ID" value="QEY75304.1"/>
    <property type="molecule type" value="Genomic_DNA"/>
</dbReference>
<dbReference type="SUPFAM" id="SSF49401">
    <property type="entry name" value="Bacterial adhesins"/>
    <property type="match status" value="1"/>
</dbReference>
<dbReference type="InterPro" id="IPR036937">
    <property type="entry name" value="Adhesion_dom_fimbrial_sf"/>
</dbReference>
<dbReference type="PANTHER" id="PTHR33420">
    <property type="entry name" value="FIMBRIAL SUBUNIT ELFA-RELATED"/>
    <property type="match status" value="1"/>
</dbReference>
<dbReference type="Proteomes" id="UP000326659">
    <property type="component" value="Chromosome"/>
</dbReference>
<dbReference type="AlphaFoldDB" id="A0A9X7N5G0"/>
<evidence type="ECO:0000256" key="4">
    <source>
        <dbReference type="ARBA" id="ARBA00023263"/>
    </source>
</evidence>
<dbReference type="PANTHER" id="PTHR33420:SF3">
    <property type="entry name" value="FIMBRIAL SUBUNIT ELFA"/>
    <property type="match status" value="1"/>
</dbReference>
<evidence type="ECO:0000313" key="8">
    <source>
        <dbReference type="Proteomes" id="UP000326659"/>
    </source>
</evidence>
<dbReference type="Pfam" id="PF00419">
    <property type="entry name" value="Fimbrial"/>
    <property type="match status" value="1"/>
</dbReference>
<feature type="signal peptide" evidence="5">
    <location>
        <begin position="1"/>
        <end position="20"/>
    </location>
</feature>
<proteinExistence type="inferred from homology"/>
<keyword evidence="4" id="KW-0281">Fimbrium</keyword>
<dbReference type="Gene3D" id="2.60.40.1090">
    <property type="entry name" value="Fimbrial-type adhesion domain"/>
    <property type="match status" value="1"/>
</dbReference>
<dbReference type="KEGG" id="pden:F1C79_28805"/>
<dbReference type="OrthoDB" id="6494728at2"/>
<dbReference type="GO" id="GO:0009289">
    <property type="term" value="C:pilus"/>
    <property type="evidence" value="ECO:0007669"/>
    <property type="project" value="UniProtKB-SubCell"/>
</dbReference>
<feature type="domain" description="Fimbrial-type adhesion" evidence="6">
    <location>
        <begin position="26"/>
        <end position="166"/>
    </location>
</feature>
<evidence type="ECO:0000256" key="1">
    <source>
        <dbReference type="ARBA" id="ARBA00004561"/>
    </source>
</evidence>
<keyword evidence="3 5" id="KW-0732">Signal</keyword>
<dbReference type="GO" id="GO:0043709">
    <property type="term" value="P:cell adhesion involved in single-species biofilm formation"/>
    <property type="evidence" value="ECO:0007669"/>
    <property type="project" value="TreeGrafter"/>
</dbReference>
<evidence type="ECO:0000256" key="2">
    <source>
        <dbReference type="ARBA" id="ARBA00006671"/>
    </source>
</evidence>
<evidence type="ECO:0000256" key="5">
    <source>
        <dbReference type="SAM" id="SignalP"/>
    </source>
</evidence>
<feature type="chain" id="PRO_5040919631" evidence="5">
    <location>
        <begin position="21"/>
        <end position="166"/>
    </location>
</feature>
<evidence type="ECO:0000256" key="3">
    <source>
        <dbReference type="ARBA" id="ARBA00022729"/>
    </source>
</evidence>
<dbReference type="InterPro" id="IPR008966">
    <property type="entry name" value="Adhesion_dom_sf"/>
</dbReference>
<sequence>MNKVLITGLLSALAATPAFAYDAQVEINGMVLTESCTINGSGTAPVPINVPMSSINKNALNKVGDWALNTPFKLSLTNCPDSVKIVWEKMANVDGSTGALVNTVAGTNAQIRVLDDTFTPINMNADVGRIVTGGSAELTYYGQYYAKVVPVVPGEIKTFGYITLQY</sequence>
<comment type="similarity">
    <text evidence="2">Belongs to the fimbrial protein family.</text>
</comment>
<gene>
    <name evidence="7" type="ORF">F1C79_28805</name>
</gene>
<dbReference type="InterPro" id="IPR050263">
    <property type="entry name" value="Bact_Fimbrial_Adh_Pro"/>
</dbReference>